<dbReference type="CDD" id="cd04179">
    <property type="entry name" value="DPM_DPG-synthase_like"/>
    <property type="match status" value="1"/>
</dbReference>
<evidence type="ECO:0000259" key="8">
    <source>
        <dbReference type="Pfam" id="PF00535"/>
    </source>
</evidence>
<evidence type="ECO:0000256" key="4">
    <source>
        <dbReference type="ARBA" id="ARBA00022692"/>
    </source>
</evidence>
<dbReference type="GO" id="GO:0009103">
    <property type="term" value="P:lipopolysaccharide biosynthetic process"/>
    <property type="evidence" value="ECO:0007669"/>
    <property type="project" value="UniProtKB-KW"/>
</dbReference>
<dbReference type="OrthoDB" id="9807778at2"/>
<keyword evidence="5" id="KW-0448">Lipopolysaccharide biosynthesis</keyword>
<dbReference type="AlphaFoldDB" id="A0A1E5QEC2"/>
<dbReference type="STRING" id="1781255.BH720_22025"/>
<sequence>MKLTRSSPLSPTQTRSVTLVIPSCNEEGNLERLFRFIEQTFDDLGYALPVLLIDDGSTDNSPQILARLSHQYSFLKVIRHPQRRGVTQVWKTALSHVTTDWILWGQADLESDPRTDIPLLLEACTPGVDAVAGWRQNRRDKKLFASSFANNACRFVFNSRIHDMNWIKIVRRDILTQLPIERITHRYLLAVLSGQGYRVTEVPTPWHTRFSGESKFGFGRLFSSGRDFLLLLAWWYSSQSSPTYSPVRKNRKKVMSEI</sequence>
<dbReference type="EMBL" id="MJGC01000102">
    <property type="protein sequence ID" value="OEJ73006.1"/>
    <property type="molecule type" value="Genomic_DNA"/>
</dbReference>
<comment type="caution">
    <text evidence="9">The sequence shown here is derived from an EMBL/GenBank/DDBJ whole genome shotgun (WGS) entry which is preliminary data.</text>
</comment>
<name>A0A1E5QEC2_9CYAN</name>
<dbReference type="GO" id="GO:0099621">
    <property type="term" value="F:undecaprenyl-phosphate 4-deoxy-4-formamido-L-arabinose transferase activity"/>
    <property type="evidence" value="ECO:0007669"/>
    <property type="project" value="TreeGrafter"/>
</dbReference>
<dbReference type="PANTHER" id="PTHR48090:SF3">
    <property type="entry name" value="UNDECAPRENYL-PHOSPHATE 4-DEOXY-4-FORMAMIDO-L-ARABINOSE TRANSFERASE"/>
    <property type="match status" value="1"/>
</dbReference>
<dbReference type="SUPFAM" id="SSF53448">
    <property type="entry name" value="Nucleotide-diphospho-sugar transferases"/>
    <property type="match status" value="1"/>
</dbReference>
<evidence type="ECO:0000256" key="2">
    <source>
        <dbReference type="ARBA" id="ARBA00022676"/>
    </source>
</evidence>
<dbReference type="InterPro" id="IPR001173">
    <property type="entry name" value="Glyco_trans_2-like"/>
</dbReference>
<dbReference type="InterPro" id="IPR050256">
    <property type="entry name" value="Glycosyltransferase_2"/>
</dbReference>
<dbReference type="Pfam" id="PF00535">
    <property type="entry name" value="Glycos_transf_2"/>
    <property type="match status" value="1"/>
</dbReference>
<dbReference type="RefSeq" id="WP_069969378.1">
    <property type="nucleotide sequence ID" value="NZ_CM124774.1"/>
</dbReference>
<accession>A0A1E5QEC2</accession>
<keyword evidence="4" id="KW-0812">Transmembrane</keyword>
<dbReference type="GO" id="GO:0005886">
    <property type="term" value="C:plasma membrane"/>
    <property type="evidence" value="ECO:0007669"/>
    <property type="project" value="TreeGrafter"/>
</dbReference>
<protein>
    <submittedName>
        <fullName evidence="9">Family 2 glycosyl transferase</fullName>
    </submittedName>
</protein>
<evidence type="ECO:0000256" key="5">
    <source>
        <dbReference type="ARBA" id="ARBA00022985"/>
    </source>
</evidence>
<keyword evidence="3 9" id="KW-0808">Transferase</keyword>
<dbReference type="Gene3D" id="3.90.550.10">
    <property type="entry name" value="Spore Coat Polysaccharide Biosynthesis Protein SpsA, Chain A"/>
    <property type="match status" value="1"/>
</dbReference>
<evidence type="ECO:0000256" key="7">
    <source>
        <dbReference type="ARBA" id="ARBA00023136"/>
    </source>
</evidence>
<keyword evidence="7" id="KW-0472">Membrane</keyword>
<dbReference type="PANTHER" id="PTHR48090">
    <property type="entry name" value="UNDECAPRENYL-PHOSPHATE 4-DEOXY-4-FORMAMIDO-L-ARABINOSE TRANSFERASE-RELATED"/>
    <property type="match status" value="1"/>
</dbReference>
<proteinExistence type="predicted"/>
<reference evidence="9" key="1">
    <citation type="submission" date="2016-09" db="EMBL/GenBank/DDBJ databases">
        <title>Draft genome of thermotolerant cyanobacterium Desertifilum sp. strain IPPAS B-1220.</title>
        <authorList>
            <person name="Sinetova M.A."/>
            <person name="Bolakhan K."/>
            <person name="Zayadan B.K."/>
            <person name="Mironov K.S."/>
            <person name="Ustinova V."/>
            <person name="Kupriyanova E.V."/>
            <person name="Sidorov R.A."/>
            <person name="Skrypnik A.N."/>
            <person name="Gogoleva N.E."/>
            <person name="Gogolev Y.V."/>
            <person name="Los D.A."/>
        </authorList>
    </citation>
    <scope>NUCLEOTIDE SEQUENCE [LARGE SCALE GENOMIC DNA]</scope>
    <source>
        <strain evidence="9">IPPAS B-1220</strain>
    </source>
</reference>
<dbReference type="InterPro" id="IPR029044">
    <property type="entry name" value="Nucleotide-diphossugar_trans"/>
</dbReference>
<evidence type="ECO:0000256" key="1">
    <source>
        <dbReference type="ARBA" id="ARBA00022475"/>
    </source>
</evidence>
<organism evidence="9">
    <name type="scientific">Desertifilum tharense IPPAS B-1220</name>
    <dbReference type="NCBI Taxonomy" id="1781255"/>
    <lineage>
        <taxon>Bacteria</taxon>
        <taxon>Bacillati</taxon>
        <taxon>Cyanobacteriota</taxon>
        <taxon>Cyanophyceae</taxon>
        <taxon>Desertifilales</taxon>
        <taxon>Desertifilaceae</taxon>
        <taxon>Desertifilum</taxon>
    </lineage>
</organism>
<evidence type="ECO:0000256" key="3">
    <source>
        <dbReference type="ARBA" id="ARBA00022679"/>
    </source>
</evidence>
<keyword evidence="1" id="KW-1003">Cell membrane</keyword>
<keyword evidence="6" id="KW-1133">Transmembrane helix</keyword>
<evidence type="ECO:0000256" key="6">
    <source>
        <dbReference type="ARBA" id="ARBA00022989"/>
    </source>
</evidence>
<feature type="domain" description="Glycosyltransferase 2-like" evidence="8">
    <location>
        <begin position="19"/>
        <end position="144"/>
    </location>
</feature>
<evidence type="ECO:0000313" key="9">
    <source>
        <dbReference type="EMBL" id="OEJ73006.1"/>
    </source>
</evidence>
<gene>
    <name evidence="9" type="ORF">BH720_22025</name>
</gene>
<keyword evidence="2" id="KW-0328">Glycosyltransferase</keyword>